<evidence type="ECO:0000313" key="5">
    <source>
        <dbReference type="RefSeq" id="XP_022934159.1"/>
    </source>
</evidence>
<dbReference type="InterPro" id="IPR046960">
    <property type="entry name" value="PPR_At4g14850-like_plant"/>
</dbReference>
<reference evidence="4 5" key="1">
    <citation type="submission" date="2025-04" db="UniProtKB">
        <authorList>
            <consortium name="RefSeq"/>
        </authorList>
    </citation>
    <scope>IDENTIFICATION</scope>
    <source>
        <tissue evidence="4 5">Young leaves</tissue>
    </source>
</reference>
<dbReference type="FunFam" id="1.25.40.10:FF:000381">
    <property type="entry name" value="Pentatricopeptide repeat-containing protein"/>
    <property type="match status" value="1"/>
</dbReference>
<dbReference type="RefSeq" id="XP_022934160.1">
    <property type="nucleotide sequence ID" value="XM_023078392.1"/>
</dbReference>
<protein>
    <submittedName>
        <fullName evidence="4 5">Pentatricopeptide repeat-containing protein At3g53360, mitochondrial-like</fullName>
    </submittedName>
</protein>
<dbReference type="GeneID" id="111441412"/>
<feature type="repeat" description="PPR" evidence="2">
    <location>
        <begin position="597"/>
        <end position="631"/>
    </location>
</feature>
<dbReference type="FunFam" id="1.25.40.10:FF:000158">
    <property type="entry name" value="pentatricopeptide repeat-containing protein At2g33680"/>
    <property type="match status" value="1"/>
</dbReference>
<feature type="repeat" description="PPR" evidence="2">
    <location>
        <begin position="394"/>
        <end position="428"/>
    </location>
</feature>
<dbReference type="Pfam" id="PF20431">
    <property type="entry name" value="E_motif"/>
    <property type="match status" value="1"/>
</dbReference>
<dbReference type="FunFam" id="1.25.40.10:FF:000694">
    <property type="entry name" value="Pentatricopeptide repeat-containing protein At3g50420"/>
    <property type="match status" value="1"/>
</dbReference>
<dbReference type="InterPro" id="IPR046848">
    <property type="entry name" value="E_motif"/>
</dbReference>
<dbReference type="InterPro" id="IPR002885">
    <property type="entry name" value="PPR_rpt"/>
</dbReference>
<accession>A0A6J1F1S7</accession>
<dbReference type="Pfam" id="PF01535">
    <property type="entry name" value="PPR"/>
    <property type="match status" value="4"/>
</dbReference>
<dbReference type="RefSeq" id="XP_022934159.1">
    <property type="nucleotide sequence ID" value="XM_023078391.1"/>
</dbReference>
<dbReference type="GO" id="GO:0003723">
    <property type="term" value="F:RNA binding"/>
    <property type="evidence" value="ECO:0007669"/>
    <property type="project" value="InterPro"/>
</dbReference>
<dbReference type="FunFam" id="1.25.40.10:FF:001103">
    <property type="entry name" value="Glycerol-3-phosphate dehydrogenase [NAD(+)]"/>
    <property type="match status" value="1"/>
</dbReference>
<dbReference type="AlphaFoldDB" id="A0A6J1F1S7"/>
<organism evidence="3 5">
    <name type="scientific">Cucurbita moschata</name>
    <name type="common">Winter crookneck squash</name>
    <name type="synonym">Cucurbita pepo var. moschata</name>
    <dbReference type="NCBI Taxonomy" id="3662"/>
    <lineage>
        <taxon>Eukaryota</taxon>
        <taxon>Viridiplantae</taxon>
        <taxon>Streptophyta</taxon>
        <taxon>Embryophyta</taxon>
        <taxon>Tracheophyta</taxon>
        <taxon>Spermatophyta</taxon>
        <taxon>Magnoliopsida</taxon>
        <taxon>eudicotyledons</taxon>
        <taxon>Gunneridae</taxon>
        <taxon>Pentapetalae</taxon>
        <taxon>rosids</taxon>
        <taxon>fabids</taxon>
        <taxon>Cucurbitales</taxon>
        <taxon>Cucurbitaceae</taxon>
        <taxon>Cucurbiteae</taxon>
        <taxon>Cucurbita</taxon>
    </lineage>
</organism>
<keyword evidence="1" id="KW-0677">Repeat</keyword>
<dbReference type="PANTHER" id="PTHR47926">
    <property type="entry name" value="PENTATRICOPEPTIDE REPEAT-CONTAINING PROTEIN"/>
    <property type="match status" value="1"/>
</dbReference>
<dbReference type="RefSeq" id="XP_022934158.1">
    <property type="nucleotide sequence ID" value="XM_023078390.1"/>
</dbReference>
<feature type="repeat" description="PPR" evidence="2">
    <location>
        <begin position="125"/>
        <end position="159"/>
    </location>
</feature>
<evidence type="ECO:0000313" key="3">
    <source>
        <dbReference type="Proteomes" id="UP000504609"/>
    </source>
</evidence>
<dbReference type="Gene3D" id="1.25.40.10">
    <property type="entry name" value="Tetratricopeptide repeat domain"/>
    <property type="match status" value="5"/>
</dbReference>
<dbReference type="KEGG" id="cmos:111441412"/>
<keyword evidence="3" id="KW-1185">Reference proteome</keyword>
<evidence type="ECO:0000256" key="1">
    <source>
        <dbReference type="ARBA" id="ARBA00022737"/>
    </source>
</evidence>
<name>A0A6J1F1S7_CUCMO</name>
<dbReference type="Proteomes" id="UP000504609">
    <property type="component" value="Unplaced"/>
</dbReference>
<gene>
    <name evidence="4 5 6" type="primary">LOC111441412</name>
</gene>
<dbReference type="InterPro" id="IPR011990">
    <property type="entry name" value="TPR-like_helical_dom_sf"/>
</dbReference>
<dbReference type="GO" id="GO:0099402">
    <property type="term" value="P:plant organ development"/>
    <property type="evidence" value="ECO:0007669"/>
    <property type="project" value="UniProtKB-ARBA"/>
</dbReference>
<evidence type="ECO:0000256" key="2">
    <source>
        <dbReference type="PROSITE-ProRule" id="PRU00708"/>
    </source>
</evidence>
<dbReference type="Pfam" id="PF13812">
    <property type="entry name" value="PPR_3"/>
    <property type="match status" value="1"/>
</dbReference>
<sequence>MDKLESGEVFSLFIYAPFICESRAVHCRMAFIRTLHSIYFVTLSSEAIVFFNPCSPATSIKNFKPQLRLALSHIRFSSLLASPPPSPVTEHSYDDNIISLCKKKLHREALQAFDIFQKCSSSPLNSITYTHLIHACSSLRSLEHGRKIHCHMSTFNYQPDLILQNHILNMYGKCGSLKEARNIFDAMPLKNAVSWTSMISGYSHYGQDDNAITLYVQMLRSGHIPDHFTFGSVVKSCSGLDDLMLARQLHAHVLKSEFGGNPIAQNALISMYTKFSQIADATNVFSHIIIKDLISWGSMIAGFSQLGYEIEALCHFREMLSQAIYQPNEFVFGSAFSACSSLSEPNCGRQIHGLCIKFGLGSDRFAGCSLCDMYAKCGFLGSARTVFCQIEKPDLVAWNAIIAGFASVGDAKESLSFFSQMRHTGLASNDVTVLSLLCACSDPMMLNQGMQVHSYIVKTGFDLEVPVCNGLLSMYSKCSVLNDSLKIFEDIGNKADIVSWNTMLTACRLQNQAGEVLRLMKLMLASHIKSDRVTLTNVLVSSGQIASYEVGSQVHCFIMKSGQNLDTSVSNALINMYMKCGSLGCARKMFDSINDPDVISWSSLIVGYAQAGCGEEAFELFRTMRGLGIRPNEITFIGILTACCHIGMVEEGLRLYRTMQEQDGISPTKEHCSCIVDLLARAGCLDAAEDFIKKMPFEPDIVVWMTLLAACKLHGNLEVGKRAAENVLKNDPSNSAALVMLCNIHASSGHWKDFARLRRSMRRMDVSKVPGQSWIEIKDRVHVFFAEDSLHPERGRIYTMLEELMVQILDDSCDPLQMESCLGYRI</sequence>
<dbReference type="GO" id="GO:0009451">
    <property type="term" value="P:RNA modification"/>
    <property type="evidence" value="ECO:0007669"/>
    <property type="project" value="InterPro"/>
</dbReference>
<dbReference type="NCBIfam" id="TIGR00756">
    <property type="entry name" value="PPR"/>
    <property type="match status" value="5"/>
</dbReference>
<evidence type="ECO:0000313" key="4">
    <source>
        <dbReference type="RefSeq" id="XP_022934158.1"/>
    </source>
</evidence>
<evidence type="ECO:0000313" key="6">
    <source>
        <dbReference type="RefSeq" id="XP_022934160.1"/>
    </source>
</evidence>
<dbReference type="PROSITE" id="PS51375">
    <property type="entry name" value="PPR"/>
    <property type="match status" value="5"/>
</dbReference>
<feature type="repeat" description="PPR" evidence="2">
    <location>
        <begin position="632"/>
        <end position="667"/>
    </location>
</feature>
<proteinExistence type="predicted"/>
<dbReference type="PANTHER" id="PTHR47926:SF420">
    <property type="entry name" value="REPEAT-CONTAINING PROTEIN, PUTATIVE-RELATED"/>
    <property type="match status" value="1"/>
</dbReference>
<feature type="repeat" description="PPR" evidence="2">
    <location>
        <begin position="191"/>
        <end position="225"/>
    </location>
</feature>
<dbReference type="Pfam" id="PF13041">
    <property type="entry name" value="PPR_2"/>
    <property type="match status" value="3"/>
</dbReference>